<feature type="compositionally biased region" description="Polar residues" evidence="1">
    <location>
        <begin position="78"/>
        <end position="89"/>
    </location>
</feature>
<evidence type="ECO:0000313" key="3">
    <source>
        <dbReference type="EMBL" id="KAH7252688.1"/>
    </source>
</evidence>
<evidence type="ECO:0000256" key="1">
    <source>
        <dbReference type="SAM" id="MobiDB-lite"/>
    </source>
</evidence>
<dbReference type="PROSITE" id="PS00036">
    <property type="entry name" value="BZIP_BASIC"/>
    <property type="match status" value="1"/>
</dbReference>
<feature type="compositionally biased region" description="Basic residues" evidence="1">
    <location>
        <begin position="115"/>
        <end position="124"/>
    </location>
</feature>
<protein>
    <recommendedName>
        <fullName evidence="2">BZIP domain-containing protein</fullName>
    </recommendedName>
</protein>
<dbReference type="Proteomes" id="UP000813427">
    <property type="component" value="Unassembled WGS sequence"/>
</dbReference>
<evidence type="ECO:0000313" key="4">
    <source>
        <dbReference type="Proteomes" id="UP000813427"/>
    </source>
</evidence>
<gene>
    <name evidence="3" type="ORF">BKA59DRAFT_554981</name>
</gene>
<dbReference type="GO" id="GO:0003700">
    <property type="term" value="F:DNA-binding transcription factor activity"/>
    <property type="evidence" value="ECO:0007669"/>
    <property type="project" value="InterPro"/>
</dbReference>
<feature type="region of interest" description="Disordered" evidence="1">
    <location>
        <begin position="78"/>
        <end position="130"/>
    </location>
</feature>
<accession>A0A8K0S2V7</accession>
<dbReference type="OrthoDB" id="295274at2759"/>
<comment type="caution">
    <text evidence="3">The sequence shown here is derived from an EMBL/GenBank/DDBJ whole genome shotgun (WGS) entry which is preliminary data.</text>
</comment>
<feature type="domain" description="BZIP" evidence="2">
    <location>
        <begin position="170"/>
        <end position="185"/>
    </location>
</feature>
<evidence type="ECO:0000259" key="2">
    <source>
        <dbReference type="PROSITE" id="PS00036"/>
    </source>
</evidence>
<dbReference type="EMBL" id="JAGPXF010000003">
    <property type="protein sequence ID" value="KAH7252688.1"/>
    <property type="molecule type" value="Genomic_DNA"/>
</dbReference>
<dbReference type="SUPFAM" id="SSF57959">
    <property type="entry name" value="Leucine zipper domain"/>
    <property type="match status" value="1"/>
</dbReference>
<organism evidence="3 4">
    <name type="scientific">Fusarium tricinctum</name>
    <dbReference type="NCBI Taxonomy" id="61284"/>
    <lineage>
        <taxon>Eukaryota</taxon>
        <taxon>Fungi</taxon>
        <taxon>Dikarya</taxon>
        <taxon>Ascomycota</taxon>
        <taxon>Pezizomycotina</taxon>
        <taxon>Sordariomycetes</taxon>
        <taxon>Hypocreomycetidae</taxon>
        <taxon>Hypocreales</taxon>
        <taxon>Nectriaceae</taxon>
        <taxon>Fusarium</taxon>
        <taxon>Fusarium tricinctum species complex</taxon>
    </lineage>
</organism>
<sequence>MEHGTAILTDPSFDLSAAIGNLDAASNPRWDQWYIAGEPSYSDLLAASDGNQQHELNEMGCIPDFTIDPLTTQLTESFTTQDSLPSQHISGSKSRESFSSNSEYQLYSTPIEPKAKKRRSRRTKGASVSTNADDLTINHQQEDVPADTYIHGTTNDAASLLSDTNPYTRKVRERNRRAAHKVRYRQREAEKSLESTEKDMGQVHRDLATCVQELNHEVQRLKLQLLQHVDCDCALIKEYIACEASRYIKDISKERSTNH</sequence>
<dbReference type="InterPro" id="IPR004827">
    <property type="entry name" value="bZIP"/>
</dbReference>
<dbReference type="Gene3D" id="1.20.5.170">
    <property type="match status" value="1"/>
</dbReference>
<dbReference type="CDD" id="cd14687">
    <property type="entry name" value="bZIP_ATF2"/>
    <property type="match status" value="1"/>
</dbReference>
<keyword evidence="4" id="KW-1185">Reference proteome</keyword>
<dbReference type="AlphaFoldDB" id="A0A8K0S2V7"/>
<dbReference type="InterPro" id="IPR046347">
    <property type="entry name" value="bZIP_sf"/>
</dbReference>
<name>A0A8K0S2V7_9HYPO</name>
<proteinExistence type="predicted"/>
<reference evidence="3" key="1">
    <citation type="journal article" date="2021" name="Nat. Commun.">
        <title>Genetic determinants of endophytism in the Arabidopsis root mycobiome.</title>
        <authorList>
            <person name="Mesny F."/>
            <person name="Miyauchi S."/>
            <person name="Thiergart T."/>
            <person name="Pickel B."/>
            <person name="Atanasova L."/>
            <person name="Karlsson M."/>
            <person name="Huettel B."/>
            <person name="Barry K.W."/>
            <person name="Haridas S."/>
            <person name="Chen C."/>
            <person name="Bauer D."/>
            <person name="Andreopoulos W."/>
            <person name="Pangilinan J."/>
            <person name="LaButti K."/>
            <person name="Riley R."/>
            <person name="Lipzen A."/>
            <person name="Clum A."/>
            <person name="Drula E."/>
            <person name="Henrissat B."/>
            <person name="Kohler A."/>
            <person name="Grigoriev I.V."/>
            <person name="Martin F.M."/>
            <person name="Hacquard S."/>
        </authorList>
    </citation>
    <scope>NUCLEOTIDE SEQUENCE</scope>
    <source>
        <strain evidence="3">MPI-SDFR-AT-0068</strain>
    </source>
</reference>